<proteinExistence type="predicted"/>
<evidence type="ECO:0000313" key="1">
    <source>
        <dbReference type="EMBL" id="QHT82396.1"/>
    </source>
</evidence>
<dbReference type="AlphaFoldDB" id="A0A6C0HQH7"/>
<sequence>MTYRLGCTRFNCDTWRENEEWRKTNKYSGCIYGTPREMKPSIPIGSTIFVFEMHNDENRIKAIGIITKEIIRDKCYKIYKDGNYNRYVYKGNCRLDVECLSKENKNIIEKFNMLIFKTKKHIKRGQGITEIPKWMINELEIDCTEFCVELMSSVHDIKKN</sequence>
<protein>
    <submittedName>
        <fullName evidence="1">Uncharacterized protein</fullName>
    </submittedName>
</protein>
<dbReference type="EMBL" id="MN739999">
    <property type="protein sequence ID" value="QHT82396.1"/>
    <property type="molecule type" value="Genomic_DNA"/>
</dbReference>
<organism evidence="1">
    <name type="scientific">viral metagenome</name>
    <dbReference type="NCBI Taxonomy" id="1070528"/>
    <lineage>
        <taxon>unclassified sequences</taxon>
        <taxon>metagenomes</taxon>
        <taxon>organismal metagenomes</taxon>
    </lineage>
</organism>
<reference evidence="1" key="1">
    <citation type="journal article" date="2020" name="Nature">
        <title>Giant virus diversity and host interactions through global metagenomics.</title>
        <authorList>
            <person name="Schulz F."/>
            <person name="Roux S."/>
            <person name="Paez-Espino D."/>
            <person name="Jungbluth S."/>
            <person name="Walsh D.A."/>
            <person name="Denef V.J."/>
            <person name="McMahon K.D."/>
            <person name="Konstantinidis K.T."/>
            <person name="Eloe-Fadrosh E.A."/>
            <person name="Kyrpides N.C."/>
            <person name="Woyke T."/>
        </authorList>
    </citation>
    <scope>NUCLEOTIDE SEQUENCE</scope>
    <source>
        <strain evidence="1">GVMAG-M-3300023184-161</strain>
    </source>
</reference>
<accession>A0A6C0HQH7</accession>
<name>A0A6C0HQH7_9ZZZZ</name>